<keyword evidence="2" id="KW-0560">Oxidoreductase</keyword>
<dbReference type="EMBL" id="RKLQ01000002">
    <property type="protein sequence ID" value="MBX0305005.1"/>
    <property type="molecule type" value="Genomic_DNA"/>
</dbReference>
<name>A0A8J8CDV2_9EURY</name>
<proteinExistence type="predicted"/>
<dbReference type="Proteomes" id="UP000783863">
    <property type="component" value="Unassembled WGS sequence"/>
</dbReference>
<dbReference type="GO" id="GO:0046872">
    <property type="term" value="F:metal ion binding"/>
    <property type="evidence" value="ECO:0007669"/>
    <property type="project" value="UniProtKB-KW"/>
</dbReference>
<dbReference type="RefSeq" id="WP_220589201.1">
    <property type="nucleotide sequence ID" value="NZ_RKLQ01000002.1"/>
</dbReference>
<dbReference type="GO" id="GO:0016491">
    <property type="term" value="F:oxidoreductase activity"/>
    <property type="evidence" value="ECO:0007669"/>
    <property type="project" value="UniProtKB-KW"/>
</dbReference>
<keyword evidence="4" id="KW-1133">Transmembrane helix</keyword>
<accession>A0A8J8CDV2</accession>
<sequence length="166" mass="17377">MTTRFRQLLTATTALTFGLILLGVYTGAIGAGLTCGARWPLCDGWMGLFPANWASFVEWFHRLVAMITGFAIIGSTVAAWRGDYSSRIKYATAVATVVLPVQIFLGANTIVNFGALAQVLHHTAALAILTAMVAATAWSFDAPATTATADTAAESGTDTDATPSSD</sequence>
<evidence type="ECO:0000256" key="1">
    <source>
        <dbReference type="ARBA" id="ARBA00022723"/>
    </source>
</evidence>
<evidence type="ECO:0000313" key="6">
    <source>
        <dbReference type="Proteomes" id="UP000783863"/>
    </source>
</evidence>
<dbReference type="PANTHER" id="PTHR35457:SF1">
    <property type="entry name" value="HEME A SYNTHASE"/>
    <property type="match status" value="1"/>
</dbReference>
<reference evidence="5" key="1">
    <citation type="submission" date="2021-06" db="EMBL/GenBank/DDBJ databases">
        <title>Halomicroarcula sp. F24A a new haloarchaeum isolated from saline soil.</title>
        <authorList>
            <person name="Duran-Viseras A."/>
            <person name="Sanchez-Porro C."/>
            <person name="Ventosa A."/>
        </authorList>
    </citation>
    <scope>NUCLEOTIDE SEQUENCE</scope>
    <source>
        <strain evidence="5">F24A</strain>
    </source>
</reference>
<evidence type="ECO:0000313" key="5">
    <source>
        <dbReference type="EMBL" id="MBX0305005.1"/>
    </source>
</evidence>
<dbReference type="AlphaFoldDB" id="A0A8J8CDV2"/>
<dbReference type="PANTHER" id="PTHR35457">
    <property type="entry name" value="HEME A SYNTHASE"/>
    <property type="match status" value="1"/>
</dbReference>
<evidence type="ECO:0000256" key="3">
    <source>
        <dbReference type="ARBA" id="ARBA00023004"/>
    </source>
</evidence>
<evidence type="ECO:0000256" key="4">
    <source>
        <dbReference type="SAM" id="Phobius"/>
    </source>
</evidence>
<keyword evidence="3" id="KW-0408">Iron</keyword>
<protein>
    <submittedName>
        <fullName evidence="5">Cytochrome AA3 biosynthesis protein</fullName>
    </submittedName>
</protein>
<keyword evidence="4" id="KW-0472">Membrane</keyword>
<keyword evidence="4" id="KW-0812">Transmembrane</keyword>
<keyword evidence="6" id="KW-1185">Reference proteome</keyword>
<dbReference type="InterPro" id="IPR050450">
    <property type="entry name" value="COX15/CtaA_HemeA_synthase"/>
</dbReference>
<organism evidence="5 6">
    <name type="scientific">Haloarcula salinisoli</name>
    <dbReference type="NCBI Taxonomy" id="2487746"/>
    <lineage>
        <taxon>Archaea</taxon>
        <taxon>Methanobacteriati</taxon>
        <taxon>Methanobacteriota</taxon>
        <taxon>Stenosarchaea group</taxon>
        <taxon>Halobacteria</taxon>
        <taxon>Halobacteriales</taxon>
        <taxon>Haloarculaceae</taxon>
        <taxon>Haloarcula</taxon>
    </lineage>
</organism>
<feature type="transmembrane region" description="Helical" evidence="4">
    <location>
        <begin position="119"/>
        <end position="140"/>
    </location>
</feature>
<feature type="transmembrane region" description="Helical" evidence="4">
    <location>
        <begin position="59"/>
        <end position="80"/>
    </location>
</feature>
<evidence type="ECO:0000256" key="2">
    <source>
        <dbReference type="ARBA" id="ARBA00023002"/>
    </source>
</evidence>
<feature type="transmembrane region" description="Helical" evidence="4">
    <location>
        <begin position="92"/>
        <end position="113"/>
    </location>
</feature>
<keyword evidence="1" id="KW-0479">Metal-binding</keyword>
<gene>
    <name evidence="5" type="ORF">EGD98_15160</name>
</gene>
<comment type="caution">
    <text evidence="5">The sequence shown here is derived from an EMBL/GenBank/DDBJ whole genome shotgun (WGS) entry which is preliminary data.</text>
</comment>
<feature type="transmembrane region" description="Helical" evidence="4">
    <location>
        <begin position="12"/>
        <end position="39"/>
    </location>
</feature>